<reference evidence="2" key="1">
    <citation type="submission" date="2019-10" db="EMBL/GenBank/DDBJ databases">
        <title>Malate fermentation in French cider.</title>
        <authorList>
            <person name="Cousin F.J."/>
            <person name="Medina Fernandez S."/>
            <person name="Misery B."/>
            <person name="Laplace J.-M."/>
            <person name="Cretenet M."/>
        </authorList>
    </citation>
    <scope>NUCLEOTIDE SEQUENCE</scope>
    <source>
        <strain evidence="2">UCMA15901</strain>
    </source>
</reference>
<dbReference type="InterPro" id="IPR007630">
    <property type="entry name" value="RNA_pol_sigma70_r4"/>
</dbReference>
<dbReference type="GO" id="GO:0003700">
    <property type="term" value="F:DNA-binding transcription factor activity"/>
    <property type="evidence" value="ECO:0007669"/>
    <property type="project" value="InterPro"/>
</dbReference>
<comment type="caution">
    <text evidence="2">The sequence shown here is derived from an EMBL/GenBank/DDBJ whole genome shotgun (WGS) entry which is preliminary data.</text>
</comment>
<dbReference type="SUPFAM" id="SSF88659">
    <property type="entry name" value="Sigma3 and sigma4 domains of RNA polymerase sigma factors"/>
    <property type="match status" value="1"/>
</dbReference>
<protein>
    <recommendedName>
        <fullName evidence="1">RNA polymerase sigma-70 region 4 domain-containing protein</fullName>
    </recommendedName>
</protein>
<dbReference type="InterPro" id="IPR013324">
    <property type="entry name" value="RNA_pol_sigma_r3/r4-like"/>
</dbReference>
<accession>A0AAP5WEE6</accession>
<dbReference type="GO" id="GO:0006352">
    <property type="term" value="P:DNA-templated transcription initiation"/>
    <property type="evidence" value="ECO:0007669"/>
    <property type="project" value="InterPro"/>
</dbReference>
<organism evidence="2 3">
    <name type="scientific">Pediococcus parvulus</name>
    <dbReference type="NCBI Taxonomy" id="54062"/>
    <lineage>
        <taxon>Bacteria</taxon>
        <taxon>Bacillati</taxon>
        <taxon>Bacillota</taxon>
        <taxon>Bacilli</taxon>
        <taxon>Lactobacillales</taxon>
        <taxon>Lactobacillaceae</taxon>
        <taxon>Pediococcus</taxon>
    </lineage>
</organism>
<evidence type="ECO:0000313" key="3">
    <source>
        <dbReference type="Proteomes" id="UP001275867"/>
    </source>
</evidence>
<dbReference type="Pfam" id="PF04545">
    <property type="entry name" value="Sigma70_r4"/>
    <property type="match status" value="1"/>
</dbReference>
<feature type="domain" description="RNA polymerase sigma-70 region 4" evidence="1">
    <location>
        <begin position="82"/>
        <end position="127"/>
    </location>
</feature>
<dbReference type="EMBL" id="WERX01000003">
    <property type="protein sequence ID" value="MDV7693562.1"/>
    <property type="molecule type" value="Genomic_DNA"/>
</dbReference>
<gene>
    <name evidence="2" type="ORF">GA842_01450</name>
</gene>
<dbReference type="Proteomes" id="UP001275867">
    <property type="component" value="Unassembled WGS sequence"/>
</dbReference>
<dbReference type="AlphaFoldDB" id="A0AAP5WEE6"/>
<name>A0AAP5WEE6_9LACO</name>
<sequence>MYLKSEIEVTKIFVRYVQQAIMHRSFTLYRKENHKVEIVSYENLVIEKLLHYESPHMLEKMSFNNIWEMENFIDNNQLAIAVGTLNTRQKFILYWKFVEEASDARIGDLLGISSQAVSKQKRKAIDCIVEHYFD</sequence>
<proteinExistence type="predicted"/>
<evidence type="ECO:0000313" key="2">
    <source>
        <dbReference type="EMBL" id="MDV7693562.1"/>
    </source>
</evidence>
<evidence type="ECO:0000259" key="1">
    <source>
        <dbReference type="Pfam" id="PF04545"/>
    </source>
</evidence>
<dbReference type="Gene3D" id="1.20.140.160">
    <property type="match status" value="1"/>
</dbReference>